<feature type="region of interest" description="Disordered" evidence="2">
    <location>
        <begin position="185"/>
        <end position="204"/>
    </location>
</feature>
<keyword evidence="1" id="KW-0175">Coiled coil</keyword>
<feature type="coiled-coil region" evidence="1">
    <location>
        <begin position="287"/>
        <end position="335"/>
    </location>
</feature>
<proteinExistence type="predicted"/>
<evidence type="ECO:0000313" key="4">
    <source>
        <dbReference type="Proteomes" id="UP000236161"/>
    </source>
</evidence>
<gene>
    <name evidence="3" type="ORF">AXF42_Ash001914</name>
</gene>
<sequence>MAEEGEWTALASISKKKRAGGAPAEAPPPEKKRPEVLHEKMLREEVPAYVDAAPSEEVGPPAAKVASVLTQVLESVQESVGTEAVEVVLVSDSPVKLPQQARELKEVALMSETATREKLAPGKVFLKDEEVERLLPRFGVPEGGLKKSPLLVCGPFSLGVTVPASEKKRKPLLLALPPLNLLSDEEKEEKDKKGEKKEGTKMEEVTKGEKGEFLLTASVSAPSIEGPGGKMEEAIKEKVKGLPAASSAPSGIDGAWSVLGDRLCEIRREDEKILGNTSKVLEVVRSLRAHSAYVKDLQKRIRELDDEREALRGERRRLRDELAKARKASSGAKEAAFEACRREELLKSEVRCMRALVENSSGWRGRCMEDLEEAVRRAVKIVSASPVGHHVKSQAAFDVLLQTLVDASILNQENIRGPAVLPFCGPKGPERFFDIGSPCPEEIPPLKSYAGWGYQLAPSRRSPEEDQTTPLEASWLVQTPPPPVQQQDQQGSQK</sequence>
<evidence type="ECO:0000256" key="2">
    <source>
        <dbReference type="SAM" id="MobiDB-lite"/>
    </source>
</evidence>
<feature type="region of interest" description="Disordered" evidence="2">
    <location>
        <begin position="457"/>
        <end position="494"/>
    </location>
</feature>
<evidence type="ECO:0000256" key="1">
    <source>
        <dbReference type="SAM" id="Coils"/>
    </source>
</evidence>
<dbReference type="AlphaFoldDB" id="A0A2I0ABK5"/>
<protein>
    <submittedName>
        <fullName evidence="3">Uncharacterized protein</fullName>
    </submittedName>
</protein>
<feature type="region of interest" description="Disordered" evidence="2">
    <location>
        <begin position="1"/>
        <end position="36"/>
    </location>
</feature>
<keyword evidence="4" id="KW-1185">Reference proteome</keyword>
<name>A0A2I0ABK5_9ASPA</name>
<dbReference type="Proteomes" id="UP000236161">
    <property type="component" value="Unassembled WGS sequence"/>
</dbReference>
<dbReference type="EMBL" id="KZ452001">
    <property type="protein sequence ID" value="PKA52933.1"/>
    <property type="molecule type" value="Genomic_DNA"/>
</dbReference>
<reference evidence="3 4" key="1">
    <citation type="journal article" date="2017" name="Nature">
        <title>The Apostasia genome and the evolution of orchids.</title>
        <authorList>
            <person name="Zhang G.Q."/>
            <person name="Liu K.W."/>
            <person name="Li Z."/>
            <person name="Lohaus R."/>
            <person name="Hsiao Y.Y."/>
            <person name="Niu S.C."/>
            <person name="Wang J.Y."/>
            <person name="Lin Y.C."/>
            <person name="Xu Q."/>
            <person name="Chen L.J."/>
            <person name="Yoshida K."/>
            <person name="Fujiwara S."/>
            <person name="Wang Z.W."/>
            <person name="Zhang Y.Q."/>
            <person name="Mitsuda N."/>
            <person name="Wang M."/>
            <person name="Liu G.H."/>
            <person name="Pecoraro L."/>
            <person name="Huang H.X."/>
            <person name="Xiao X.J."/>
            <person name="Lin M."/>
            <person name="Wu X.Y."/>
            <person name="Wu W.L."/>
            <person name="Chen Y.Y."/>
            <person name="Chang S.B."/>
            <person name="Sakamoto S."/>
            <person name="Ohme-Takagi M."/>
            <person name="Yagi M."/>
            <person name="Zeng S.J."/>
            <person name="Shen C.Y."/>
            <person name="Yeh C.M."/>
            <person name="Luo Y.B."/>
            <person name="Tsai W.C."/>
            <person name="Van de Peer Y."/>
            <person name="Liu Z.J."/>
        </authorList>
    </citation>
    <scope>NUCLEOTIDE SEQUENCE [LARGE SCALE GENOMIC DNA]</scope>
    <source>
        <strain evidence="4">cv. Shenzhen</strain>
        <tissue evidence="3">Stem</tissue>
    </source>
</reference>
<feature type="compositionally biased region" description="Basic and acidic residues" evidence="2">
    <location>
        <begin position="189"/>
        <end position="204"/>
    </location>
</feature>
<evidence type="ECO:0000313" key="3">
    <source>
        <dbReference type="EMBL" id="PKA52933.1"/>
    </source>
</evidence>
<accession>A0A2I0ABK5</accession>
<organism evidence="3 4">
    <name type="scientific">Apostasia shenzhenica</name>
    <dbReference type="NCBI Taxonomy" id="1088818"/>
    <lineage>
        <taxon>Eukaryota</taxon>
        <taxon>Viridiplantae</taxon>
        <taxon>Streptophyta</taxon>
        <taxon>Embryophyta</taxon>
        <taxon>Tracheophyta</taxon>
        <taxon>Spermatophyta</taxon>
        <taxon>Magnoliopsida</taxon>
        <taxon>Liliopsida</taxon>
        <taxon>Asparagales</taxon>
        <taxon>Orchidaceae</taxon>
        <taxon>Apostasioideae</taxon>
        <taxon>Apostasia</taxon>
    </lineage>
</organism>
<feature type="compositionally biased region" description="Low complexity" evidence="2">
    <location>
        <begin position="485"/>
        <end position="494"/>
    </location>
</feature>